<gene>
    <name evidence="1" type="ORF">CG010_000640</name>
</gene>
<organism evidence="1 2">
    <name type="scientific">Agrobacterium tumefaciens</name>
    <dbReference type="NCBI Taxonomy" id="358"/>
    <lineage>
        <taxon>Bacteria</taxon>
        <taxon>Pseudomonadati</taxon>
        <taxon>Pseudomonadota</taxon>
        <taxon>Alphaproteobacteria</taxon>
        <taxon>Hyphomicrobiales</taxon>
        <taxon>Rhizobiaceae</taxon>
        <taxon>Rhizobium/Agrobacterium group</taxon>
        <taxon>Agrobacterium</taxon>
        <taxon>Agrobacterium tumefaciens complex</taxon>
    </lineage>
</organism>
<proteinExistence type="predicted"/>
<name>A0AAP9E0P9_AGRTU</name>
<protein>
    <submittedName>
        <fullName evidence="1">Uncharacterized protein</fullName>
    </submittedName>
</protein>
<dbReference type="AlphaFoldDB" id="A0AAP9E0P9"/>
<sequence length="283" mass="33734">MDSQPNQSSQKKKPTFQSFEPEYESVRFVTLQIALQRAREVYQKDGPNQLFSRIATGDITPFGRIVRTYISTDCYEFSKIKHKLFHKDEYYKQREIIASKIAFEKRDREHRLYAVHEGNESVFCFLDMHLATELENSKLGLYPAEKHFKFRTNEGRSNLFFSSISLESQETIKESRYWRHITYKRHKCYDVVFDEAQLERFFPYTQIDPSRARRGRPDTYPQHELEAALDTTFSNPSETPVLKEITKAAENFYSKKEKTPDPKTLERKSRQWLIKRQKEFGHK</sequence>
<dbReference type="Proteomes" id="UP000222296">
    <property type="component" value="Chromosome Circular"/>
</dbReference>
<accession>A0AAP9E0P9</accession>
<evidence type="ECO:0000313" key="2">
    <source>
        <dbReference type="Proteomes" id="UP000222296"/>
    </source>
</evidence>
<reference evidence="1 2" key="1">
    <citation type="journal article" date="2017" name="Genome Announc.">
        <title>Draft Genome Sequence of Agrobacterium tumefaciens Biovar 1 Strain 186, Isolated from Walnut.</title>
        <authorList>
            <person name="Poret-Peterson A.T."/>
            <person name="Bhatnagar S."/>
            <person name="McClean A.E."/>
            <person name="Kluepfel D.A."/>
        </authorList>
    </citation>
    <scope>NUCLEOTIDE SEQUENCE [LARGE SCALE GENOMIC DNA]</scope>
    <source>
        <strain evidence="1 2">186</strain>
    </source>
</reference>
<dbReference type="EMBL" id="CP042274">
    <property type="protein sequence ID" value="QDY92784.1"/>
    <property type="molecule type" value="Genomic_DNA"/>
</dbReference>
<dbReference type="RefSeq" id="WP_099085679.1">
    <property type="nucleotide sequence ID" value="NZ_CP042274.1"/>
</dbReference>
<evidence type="ECO:0000313" key="1">
    <source>
        <dbReference type="EMBL" id="QDY92784.1"/>
    </source>
</evidence>